<organism evidence="1 2">
    <name type="scientific">Rotaria magnacalcarata</name>
    <dbReference type="NCBI Taxonomy" id="392030"/>
    <lineage>
        <taxon>Eukaryota</taxon>
        <taxon>Metazoa</taxon>
        <taxon>Spiralia</taxon>
        <taxon>Gnathifera</taxon>
        <taxon>Rotifera</taxon>
        <taxon>Eurotatoria</taxon>
        <taxon>Bdelloidea</taxon>
        <taxon>Philodinida</taxon>
        <taxon>Philodinidae</taxon>
        <taxon>Rotaria</taxon>
    </lineage>
</organism>
<dbReference type="AlphaFoldDB" id="A0A815W0Q6"/>
<accession>A0A815W0Q6</accession>
<name>A0A815W0Q6_9BILA</name>
<comment type="caution">
    <text evidence="1">The sequence shown here is derived from an EMBL/GenBank/DDBJ whole genome shotgun (WGS) entry which is preliminary data.</text>
</comment>
<evidence type="ECO:0000313" key="1">
    <source>
        <dbReference type="EMBL" id="CAF1537411.1"/>
    </source>
</evidence>
<gene>
    <name evidence="1" type="ORF">KQP761_LOCUS16722</name>
</gene>
<evidence type="ECO:0000313" key="2">
    <source>
        <dbReference type="Proteomes" id="UP000663834"/>
    </source>
</evidence>
<dbReference type="EMBL" id="CAJNOW010008457">
    <property type="protein sequence ID" value="CAF1537411.1"/>
    <property type="molecule type" value="Genomic_DNA"/>
</dbReference>
<dbReference type="OrthoDB" id="10018117at2759"/>
<dbReference type="Proteomes" id="UP000663834">
    <property type="component" value="Unassembled WGS sequence"/>
</dbReference>
<reference evidence="1" key="1">
    <citation type="submission" date="2021-02" db="EMBL/GenBank/DDBJ databases">
        <authorList>
            <person name="Nowell W R."/>
        </authorList>
    </citation>
    <scope>NUCLEOTIDE SEQUENCE</scope>
</reference>
<proteinExistence type="predicted"/>
<sequence length="182" mass="21193">MSTNNREAYRLSSKQRKHNTTVIPEIFEAPTISRKRKRRTNSSKLSTDDVIYQRFVGDLEKEIQAYVKQSLRESRFDTRANHCLETNASMPVLLAALKSRRAPTTVGTYRSNETETIISCLSDSDETNSMIKQNERKRLEADVQKILRGPAMRNFYTHFIRPRQHDELSNPLEQLLLYVSEQ</sequence>
<protein>
    <submittedName>
        <fullName evidence="1">Uncharacterized protein</fullName>
    </submittedName>
</protein>